<dbReference type="PATRIC" id="fig|1276229.3.peg.329"/>
<dbReference type="Pfam" id="PF01926">
    <property type="entry name" value="MMR_HSR1"/>
    <property type="match status" value="1"/>
</dbReference>
<evidence type="ECO:0000256" key="9">
    <source>
        <dbReference type="ARBA" id="ARBA00023306"/>
    </source>
</evidence>
<reference evidence="12 13" key="1">
    <citation type="journal article" date="2013" name="Genome Biol. Evol.">
        <title>Complete genomes of two dipteran-associated spiroplasmas provided insights into the origin, dynamics, and impacts of viral invasion in spiroplasma.</title>
        <authorList>
            <person name="Ku C."/>
            <person name="Lo W.S."/>
            <person name="Chen L.L."/>
            <person name="Kuo C.H."/>
        </authorList>
    </citation>
    <scope>NUCLEOTIDE SEQUENCE [LARGE SCALE GENOMIC DNA]</scope>
    <source>
        <strain evidence="12">EA-1</strain>
    </source>
</reference>
<dbReference type="InterPro" id="IPR027417">
    <property type="entry name" value="P-loop_NTPase"/>
</dbReference>
<keyword evidence="3 10" id="KW-0132">Cell division</keyword>
<dbReference type="NCBIfam" id="TIGR03598">
    <property type="entry name" value="GTPase_YsxC"/>
    <property type="match status" value="1"/>
</dbReference>
<organism evidence="12 13">
    <name type="scientific">Spiroplasma syrphidicola EA-1</name>
    <dbReference type="NCBI Taxonomy" id="1276229"/>
    <lineage>
        <taxon>Bacteria</taxon>
        <taxon>Bacillati</taxon>
        <taxon>Mycoplasmatota</taxon>
        <taxon>Mollicutes</taxon>
        <taxon>Entomoplasmatales</taxon>
        <taxon>Spiroplasmataceae</taxon>
        <taxon>Spiroplasma</taxon>
    </lineage>
</organism>
<feature type="domain" description="EngB-type G" evidence="11">
    <location>
        <begin position="23"/>
        <end position="197"/>
    </location>
</feature>
<dbReference type="PANTHER" id="PTHR11649:SF13">
    <property type="entry name" value="ENGB-TYPE G DOMAIN-CONTAINING PROTEIN"/>
    <property type="match status" value="1"/>
</dbReference>
<dbReference type="OrthoDB" id="9804921at2"/>
<proteinExistence type="inferred from homology"/>
<keyword evidence="7 10" id="KW-0342">GTP-binding</keyword>
<dbReference type="AlphaFoldDB" id="R4UKY7"/>
<dbReference type="InterPro" id="IPR005225">
    <property type="entry name" value="Small_GTP-bd"/>
</dbReference>
<dbReference type="KEGG" id="ssyr:SSYRP_v1c03320"/>
<dbReference type="Gene3D" id="3.40.50.300">
    <property type="entry name" value="P-loop containing nucleotide triphosphate hydrolases"/>
    <property type="match status" value="1"/>
</dbReference>
<dbReference type="GO" id="GO:0005829">
    <property type="term" value="C:cytosol"/>
    <property type="evidence" value="ECO:0007669"/>
    <property type="project" value="TreeGrafter"/>
</dbReference>
<evidence type="ECO:0000313" key="13">
    <source>
        <dbReference type="Proteomes" id="UP000013963"/>
    </source>
</evidence>
<dbReference type="GO" id="GO:0046872">
    <property type="term" value="F:metal ion binding"/>
    <property type="evidence" value="ECO:0007669"/>
    <property type="project" value="UniProtKB-KW"/>
</dbReference>
<evidence type="ECO:0000256" key="1">
    <source>
        <dbReference type="ARBA" id="ARBA00001946"/>
    </source>
</evidence>
<evidence type="ECO:0000256" key="8">
    <source>
        <dbReference type="ARBA" id="ARBA00023210"/>
    </source>
</evidence>
<evidence type="ECO:0000256" key="2">
    <source>
        <dbReference type="ARBA" id="ARBA00009638"/>
    </source>
</evidence>
<dbReference type="GO" id="GO:0005525">
    <property type="term" value="F:GTP binding"/>
    <property type="evidence" value="ECO:0007669"/>
    <property type="project" value="UniProtKB-UniRule"/>
</dbReference>
<evidence type="ECO:0000259" key="11">
    <source>
        <dbReference type="PROSITE" id="PS51706"/>
    </source>
</evidence>
<keyword evidence="13" id="KW-1185">Reference proteome</keyword>
<dbReference type="NCBIfam" id="TIGR00231">
    <property type="entry name" value="small_GTP"/>
    <property type="match status" value="1"/>
</dbReference>
<dbReference type="InterPro" id="IPR006073">
    <property type="entry name" value="GTP-bd"/>
</dbReference>
<dbReference type="HAMAP" id="MF_00321">
    <property type="entry name" value="GTPase_EngB"/>
    <property type="match status" value="1"/>
</dbReference>
<comment type="function">
    <text evidence="10">Necessary for normal cell division and for the maintenance of normal septation.</text>
</comment>
<comment type="similarity">
    <text evidence="2 10">Belongs to the TRAFAC class TrmE-Era-EngA-EngB-Septin-like GTPase superfamily. EngB GTPase family.</text>
</comment>
<dbReference type="PANTHER" id="PTHR11649">
    <property type="entry name" value="MSS1/TRME-RELATED GTP-BINDING PROTEIN"/>
    <property type="match status" value="1"/>
</dbReference>
<dbReference type="HOGENOM" id="CLU_033732_3_0_14"/>
<accession>R4UKY7</accession>
<dbReference type="PRINTS" id="PR00449">
    <property type="entry name" value="RASTRNSFRMNG"/>
</dbReference>
<evidence type="ECO:0000256" key="7">
    <source>
        <dbReference type="ARBA" id="ARBA00023134"/>
    </source>
</evidence>
<keyword evidence="8 10" id="KW-0717">Septation</keyword>
<dbReference type="eggNOG" id="COG0218">
    <property type="taxonomic scope" value="Bacteria"/>
</dbReference>
<name>R4UKY7_9MOLU</name>
<dbReference type="CDD" id="cd01876">
    <property type="entry name" value="YihA_EngB"/>
    <property type="match status" value="1"/>
</dbReference>
<keyword evidence="9 10" id="KW-0131">Cell cycle</keyword>
<evidence type="ECO:0000256" key="10">
    <source>
        <dbReference type="HAMAP-Rule" id="MF_00321"/>
    </source>
</evidence>
<evidence type="ECO:0000256" key="5">
    <source>
        <dbReference type="ARBA" id="ARBA00022741"/>
    </source>
</evidence>
<evidence type="ECO:0000256" key="6">
    <source>
        <dbReference type="ARBA" id="ARBA00022842"/>
    </source>
</evidence>
<evidence type="ECO:0000256" key="4">
    <source>
        <dbReference type="ARBA" id="ARBA00022723"/>
    </source>
</evidence>
<evidence type="ECO:0000313" key="12">
    <source>
        <dbReference type="EMBL" id="AGM25926.1"/>
    </source>
</evidence>
<dbReference type="SUPFAM" id="SSF52540">
    <property type="entry name" value="P-loop containing nucleoside triphosphate hydrolases"/>
    <property type="match status" value="1"/>
</dbReference>
<comment type="cofactor">
    <cofactor evidence="1">
        <name>Mg(2+)</name>
        <dbReference type="ChEBI" id="CHEBI:18420"/>
    </cofactor>
</comment>
<keyword evidence="5 10" id="KW-0547">Nucleotide-binding</keyword>
<sequence length="198" mass="22674">MFKFKNAKYLTSAVNKAGWIDDDLMEICVLGRSNVGKSSFLNMLTNNKQLAKVSQQPGKTKMLNFFSVNNNTFRLVDAPGYGFARVSNDQKDAFGQLMEDYLTARDNLKFVCLLIDLRHLPTSDDLAMYEFLKYHHLKTVIIGTKLDKLKRNDINKNEKLIKEALGFKTSDEFIKTSSKDKIGREECWKIFANLLGLE</sequence>
<evidence type="ECO:0000256" key="3">
    <source>
        <dbReference type="ARBA" id="ARBA00022618"/>
    </source>
</evidence>
<protein>
    <recommendedName>
        <fullName evidence="10">Probable GTP-binding protein EngB</fullName>
    </recommendedName>
</protein>
<dbReference type="EMBL" id="CP005078">
    <property type="protein sequence ID" value="AGM25926.1"/>
    <property type="molecule type" value="Genomic_DNA"/>
</dbReference>
<keyword evidence="6" id="KW-0460">Magnesium</keyword>
<dbReference type="InterPro" id="IPR030393">
    <property type="entry name" value="G_ENGB_dom"/>
</dbReference>
<dbReference type="Proteomes" id="UP000013963">
    <property type="component" value="Chromosome"/>
</dbReference>
<gene>
    <name evidence="10 12" type="primary">engB</name>
    <name evidence="12" type="ORF">SSYRP_v1c03320</name>
</gene>
<dbReference type="RefSeq" id="WP_016340575.1">
    <property type="nucleotide sequence ID" value="NC_021284.1"/>
</dbReference>
<dbReference type="PROSITE" id="PS51706">
    <property type="entry name" value="G_ENGB"/>
    <property type="match status" value="1"/>
</dbReference>
<dbReference type="GO" id="GO:0000917">
    <property type="term" value="P:division septum assembly"/>
    <property type="evidence" value="ECO:0007669"/>
    <property type="project" value="UniProtKB-KW"/>
</dbReference>
<keyword evidence="4" id="KW-0479">Metal-binding</keyword>
<dbReference type="InterPro" id="IPR019987">
    <property type="entry name" value="GTP-bd_ribosome_bio_YsxC"/>
</dbReference>
<dbReference type="STRING" id="1276229.SSYRP_v1c03320"/>